<dbReference type="PANTHER" id="PTHR40254">
    <property type="entry name" value="BLR0577 PROTEIN"/>
    <property type="match status" value="1"/>
</dbReference>
<dbReference type="EMBL" id="WOGT01000004">
    <property type="protein sequence ID" value="MUN55238.1"/>
    <property type="molecule type" value="Genomic_DNA"/>
</dbReference>
<reference evidence="2 3" key="1">
    <citation type="submission" date="2019-12" db="EMBL/GenBank/DDBJ databases">
        <authorList>
            <person name="Li J."/>
            <person name="Shi Y."/>
            <person name="Xu G."/>
            <person name="Xiao D."/>
            <person name="Ran X."/>
        </authorList>
    </citation>
    <scope>NUCLEOTIDE SEQUENCE [LARGE SCALE GENOMIC DNA]</scope>
    <source>
        <strain evidence="2 3">JCM 15915</strain>
    </source>
</reference>
<accession>A0A7K1LJ83</accession>
<feature type="domain" description="FAD-dependent urate hydroxylase HpyO/Asp monooxygenase CreE-like FAD/NAD(P)-binding" evidence="1">
    <location>
        <begin position="8"/>
        <end position="201"/>
    </location>
</feature>
<sequence length="659" mass="72735">MARTQRIVIIGAGPRGLSVVERLAAHAAVRPEKNLDVHLVDPFPPGAGHVWRSDQSRLFLMNTPSFFPTVVPSDATLSVAAADGSCPRPLPAVRGLTFEQWRRQVADDASFPLIGLSDDDVREARNLGREGFPSRKIYGTYLSDVFARLRADLPKTMALTYHAQEAVRIGHGEKNTGRPYLVELGDGVILSAHSIVLAVGHTDAKLRDDQQDLMEFAARRRLHYWPPAVPADVHWSALPEGENVLVRGMGLNFHDVLAQLTEGRGGRFDRDQHHPNRLLYTPSGREPMVWAGSRRGTPYRAKAVLDSYYPRSTDNKFFTKAAVDRIQQSARSEEREIDFEIDYWPLIRRDAQWNYYRTLARTNPEAIAGETDEFLTRVDAILSDTAHAAWWNELDRLVSDRVERKFVFTPERLSRPFDGESFQSHEEYAAAVVHFLDRDVAASFDGEESPLKMAIGSMNQARALVKYAVANRGISDESWIRGLERKFGGLVEGLASGPPVLRIQQMAALVRAGVVRFLGPDPVFTADEDAGCFIASSPWVRDEPVHSSWLVEALAPANDVRVTTSPLLGRLFEDGLARPWQMHLADSPAPVPAKGLDVTTPPYRVVRADGETEPGIFVLGLQLSSAQWGTAIAAEADADLGLGSSTVADSNRVAGAVFG</sequence>
<dbReference type="OrthoDB" id="3653265at2"/>
<dbReference type="RefSeq" id="WP_129316028.1">
    <property type="nucleotide sequence ID" value="NZ_NOIQ01000016.1"/>
</dbReference>
<proteinExistence type="predicted"/>
<evidence type="ECO:0000313" key="2">
    <source>
        <dbReference type="EMBL" id="MUN55238.1"/>
    </source>
</evidence>
<dbReference type="SUPFAM" id="SSF51905">
    <property type="entry name" value="FAD/NAD(P)-binding domain"/>
    <property type="match status" value="1"/>
</dbReference>
<protein>
    <recommendedName>
        <fullName evidence="1">FAD-dependent urate hydroxylase HpyO/Asp monooxygenase CreE-like FAD/NAD(P)-binding domain-containing protein</fullName>
    </recommendedName>
</protein>
<dbReference type="AlphaFoldDB" id="A0A7K1LJ83"/>
<gene>
    <name evidence="2" type="ORF">GMA10_08455</name>
</gene>
<comment type="caution">
    <text evidence="2">The sequence shown here is derived from an EMBL/GenBank/DDBJ whole genome shotgun (WGS) entry which is preliminary data.</text>
</comment>
<dbReference type="InterPro" id="IPR052189">
    <property type="entry name" value="L-asp_N-monooxygenase_NS-form"/>
</dbReference>
<evidence type="ECO:0000259" key="1">
    <source>
        <dbReference type="Pfam" id="PF13454"/>
    </source>
</evidence>
<organism evidence="2 3">
    <name type="scientific">Rothia koreensis</name>
    <dbReference type="NCBI Taxonomy" id="592378"/>
    <lineage>
        <taxon>Bacteria</taxon>
        <taxon>Bacillati</taxon>
        <taxon>Actinomycetota</taxon>
        <taxon>Actinomycetes</taxon>
        <taxon>Micrococcales</taxon>
        <taxon>Micrococcaceae</taxon>
        <taxon>Rothia</taxon>
    </lineage>
</organism>
<dbReference type="InterPro" id="IPR036188">
    <property type="entry name" value="FAD/NAD-bd_sf"/>
</dbReference>
<dbReference type="Pfam" id="PF13454">
    <property type="entry name" value="NAD_binding_9"/>
    <property type="match status" value="1"/>
</dbReference>
<evidence type="ECO:0000313" key="3">
    <source>
        <dbReference type="Proteomes" id="UP000462152"/>
    </source>
</evidence>
<keyword evidence="3" id="KW-1185">Reference proteome</keyword>
<dbReference type="Proteomes" id="UP000462152">
    <property type="component" value="Unassembled WGS sequence"/>
</dbReference>
<dbReference type="InterPro" id="IPR038732">
    <property type="entry name" value="HpyO/CreE_NAD-binding"/>
</dbReference>
<name>A0A7K1LJ83_9MICC</name>
<dbReference type="PANTHER" id="PTHR40254:SF1">
    <property type="entry name" value="BLR0577 PROTEIN"/>
    <property type="match status" value="1"/>
</dbReference>